<proteinExistence type="inferred from homology"/>
<dbReference type="STRING" id="1348612.A0A397H1M0"/>
<evidence type="ECO:0000256" key="1">
    <source>
        <dbReference type="ARBA" id="ARBA00005350"/>
    </source>
</evidence>
<evidence type="ECO:0000313" key="5">
    <source>
        <dbReference type="Proteomes" id="UP000266861"/>
    </source>
</evidence>
<evidence type="ECO:0000256" key="2">
    <source>
        <dbReference type="RuleBase" id="RU363116"/>
    </source>
</evidence>
<evidence type="ECO:0000256" key="3">
    <source>
        <dbReference type="SAM" id="MobiDB-lite"/>
    </source>
</evidence>
<protein>
    <recommendedName>
        <fullName evidence="2">Phospholipid scramblase</fullName>
    </recommendedName>
</protein>
<dbReference type="EMBL" id="PQFF01000352">
    <property type="protein sequence ID" value="RHZ57042.1"/>
    <property type="molecule type" value="Genomic_DNA"/>
</dbReference>
<dbReference type="AlphaFoldDB" id="A0A397H1M0"/>
<comment type="similarity">
    <text evidence="1 2">Belongs to the phospholipid scramblase family.</text>
</comment>
<comment type="caution">
    <text evidence="4">The sequence shown here is derived from an EMBL/GenBank/DDBJ whole genome shotgun (WGS) entry which is preliminary data.</text>
</comment>
<dbReference type="OrthoDB" id="191150at2759"/>
<feature type="region of interest" description="Disordered" evidence="3">
    <location>
        <begin position="342"/>
        <end position="390"/>
    </location>
</feature>
<dbReference type="GO" id="GO:0005886">
    <property type="term" value="C:plasma membrane"/>
    <property type="evidence" value="ECO:0007669"/>
    <property type="project" value="TreeGrafter"/>
</dbReference>
<dbReference type="InterPro" id="IPR025659">
    <property type="entry name" value="Tubby-like_C"/>
</dbReference>
<organism evidence="4 5">
    <name type="scientific">Diversispora epigaea</name>
    <dbReference type="NCBI Taxonomy" id="1348612"/>
    <lineage>
        <taxon>Eukaryota</taxon>
        <taxon>Fungi</taxon>
        <taxon>Fungi incertae sedis</taxon>
        <taxon>Mucoromycota</taxon>
        <taxon>Glomeromycotina</taxon>
        <taxon>Glomeromycetes</taxon>
        <taxon>Diversisporales</taxon>
        <taxon>Diversisporaceae</taxon>
        <taxon>Diversispora</taxon>
    </lineage>
</organism>
<evidence type="ECO:0000313" key="4">
    <source>
        <dbReference type="EMBL" id="RHZ57042.1"/>
    </source>
</evidence>
<accession>A0A397H1M0</accession>
<reference evidence="4 5" key="1">
    <citation type="submission" date="2018-08" db="EMBL/GenBank/DDBJ databases">
        <title>Genome and evolution of the arbuscular mycorrhizal fungus Diversispora epigaea (formerly Glomus versiforme) and its bacterial endosymbionts.</title>
        <authorList>
            <person name="Sun X."/>
            <person name="Fei Z."/>
            <person name="Harrison M."/>
        </authorList>
    </citation>
    <scope>NUCLEOTIDE SEQUENCE [LARGE SCALE GENOMIC DNA]</scope>
    <source>
        <strain evidence="4 5">IT104</strain>
    </source>
</reference>
<name>A0A397H1M0_9GLOM</name>
<dbReference type="PANTHER" id="PTHR23248:SF9">
    <property type="entry name" value="PHOSPHOLIPID SCRAMBLASE"/>
    <property type="match status" value="1"/>
</dbReference>
<feature type="compositionally biased region" description="Acidic residues" evidence="3">
    <location>
        <begin position="346"/>
        <end position="390"/>
    </location>
</feature>
<dbReference type="GO" id="GO:0017128">
    <property type="term" value="F:phospholipid scramblase activity"/>
    <property type="evidence" value="ECO:0007669"/>
    <property type="project" value="InterPro"/>
</dbReference>
<gene>
    <name evidence="4" type="ORF">Glove_395g7</name>
</gene>
<keyword evidence="5" id="KW-1185">Reference proteome</keyword>
<dbReference type="InterPro" id="IPR005552">
    <property type="entry name" value="Scramblase"/>
</dbReference>
<dbReference type="SUPFAM" id="SSF54518">
    <property type="entry name" value="Tubby C-terminal domain-like"/>
    <property type="match status" value="1"/>
</dbReference>
<sequence length="390" mass="44919">MLFNILRGNNYSSSRNLQILLNPIFITFLHKTPKRSFSTKSIQGITEKTRNLLSNIRNNRGPGASRITRNLPRILIENPNNNVNNKTNIEKASVVSQPQQQPQVVVQNNNKPYEILTFSDSASQILQNSALIVARQVELLNVFLGFEQANKYQILDENQNCVGYIAEEQTFTSTLLRQLLRTHRNFRATILNPKGEIILKIHRPFAFINSRIFVSTNDGQLIGEVQQQWHLWRRRYNLFNKNIQFGKIDAGFLSWDFHIQDKKGVDVGSVNRNFGGFAKEIFTDMGQYVIRIDPETRPMSLDERAVILAAAISVDFDYFSRHSRHGGGGLFHLPILDDLQGRNSSDNDDVDAKEEVEEEEIFIDDDDYDDNGYDYGYDDNDDFDYFHDDD</sequence>
<dbReference type="Proteomes" id="UP000266861">
    <property type="component" value="Unassembled WGS sequence"/>
</dbReference>
<dbReference type="PANTHER" id="PTHR23248">
    <property type="entry name" value="PHOSPHOLIPID SCRAMBLASE-RELATED"/>
    <property type="match status" value="1"/>
</dbReference>
<dbReference type="Pfam" id="PF03803">
    <property type="entry name" value="Scramblase"/>
    <property type="match status" value="1"/>
</dbReference>